<dbReference type="InterPro" id="IPR029156">
    <property type="entry name" value="CTC1"/>
</dbReference>
<dbReference type="GO" id="GO:0003697">
    <property type="term" value="F:single-stranded DNA binding"/>
    <property type="evidence" value="ECO:0007669"/>
    <property type="project" value="InterPro"/>
</dbReference>
<keyword evidence="7" id="KW-0238">DNA-binding</keyword>
<comment type="subcellular location">
    <subcellularLocation>
        <location evidence="2">Chromosome</location>
        <location evidence="2">Telomere</location>
    </subcellularLocation>
    <subcellularLocation>
        <location evidence="1">Nucleus</location>
    </subcellularLocation>
</comment>
<comment type="similarity">
    <text evidence="3">Belongs to the CTC1 family.</text>
</comment>
<organism evidence="9 10">
    <name type="scientific">Engystomops pustulosus</name>
    <name type="common">Tungara frog</name>
    <name type="synonym">Physalaemus pustulosus</name>
    <dbReference type="NCBI Taxonomy" id="76066"/>
    <lineage>
        <taxon>Eukaryota</taxon>
        <taxon>Metazoa</taxon>
        <taxon>Chordata</taxon>
        <taxon>Craniata</taxon>
        <taxon>Vertebrata</taxon>
        <taxon>Euteleostomi</taxon>
        <taxon>Amphibia</taxon>
        <taxon>Batrachia</taxon>
        <taxon>Anura</taxon>
        <taxon>Neobatrachia</taxon>
        <taxon>Hyloidea</taxon>
        <taxon>Leptodactylidae</taxon>
        <taxon>Leiuperinae</taxon>
        <taxon>Engystomops</taxon>
    </lineage>
</organism>
<evidence type="ECO:0000256" key="2">
    <source>
        <dbReference type="ARBA" id="ARBA00004574"/>
    </source>
</evidence>
<dbReference type="GO" id="GO:0042162">
    <property type="term" value="F:telomeric DNA binding"/>
    <property type="evidence" value="ECO:0007669"/>
    <property type="project" value="TreeGrafter"/>
</dbReference>
<evidence type="ECO:0000256" key="8">
    <source>
        <dbReference type="ARBA" id="ARBA00023242"/>
    </source>
</evidence>
<keyword evidence="8" id="KW-0539">Nucleus</keyword>
<keyword evidence="10" id="KW-1185">Reference proteome</keyword>
<dbReference type="GO" id="GO:1990879">
    <property type="term" value="C:CST complex"/>
    <property type="evidence" value="ECO:0007669"/>
    <property type="project" value="TreeGrafter"/>
</dbReference>
<dbReference type="AlphaFoldDB" id="A0AAV6ZA15"/>
<gene>
    <name evidence="9" type="ORF">GDO81_022912</name>
</gene>
<evidence type="ECO:0000256" key="3">
    <source>
        <dbReference type="ARBA" id="ARBA00006332"/>
    </source>
</evidence>
<keyword evidence="5" id="KW-0158">Chromosome</keyword>
<reference evidence="9" key="1">
    <citation type="thesis" date="2020" institute="ProQuest LLC" country="789 East Eisenhower Parkway, Ann Arbor, MI, USA">
        <title>Comparative Genomics and Chromosome Evolution.</title>
        <authorList>
            <person name="Mudd A.B."/>
        </authorList>
    </citation>
    <scope>NUCLEOTIDE SEQUENCE</scope>
    <source>
        <strain evidence="9">237g6f4</strain>
        <tissue evidence="9">Blood</tissue>
    </source>
</reference>
<evidence type="ECO:0000256" key="4">
    <source>
        <dbReference type="ARBA" id="ARBA00016175"/>
    </source>
</evidence>
<evidence type="ECO:0000256" key="1">
    <source>
        <dbReference type="ARBA" id="ARBA00004123"/>
    </source>
</evidence>
<dbReference type="EMBL" id="WNYA01002497">
    <property type="protein sequence ID" value="KAG8544214.1"/>
    <property type="molecule type" value="Genomic_DNA"/>
</dbReference>
<protein>
    <recommendedName>
        <fullName evidence="4">CST complex subunit CTC1</fullName>
    </recommendedName>
</protein>
<evidence type="ECO:0000313" key="10">
    <source>
        <dbReference type="Proteomes" id="UP000824782"/>
    </source>
</evidence>
<dbReference type="Pfam" id="PF15489">
    <property type="entry name" value="CTC1"/>
    <property type="match status" value="1"/>
</dbReference>
<name>A0AAV6ZA15_ENGPU</name>
<evidence type="ECO:0000313" key="9">
    <source>
        <dbReference type="EMBL" id="KAG8544214.1"/>
    </source>
</evidence>
<accession>A0AAV6ZA15</accession>
<evidence type="ECO:0000256" key="6">
    <source>
        <dbReference type="ARBA" id="ARBA00022895"/>
    </source>
</evidence>
<dbReference type="GO" id="GO:0010833">
    <property type="term" value="P:telomere maintenance via telomere lengthening"/>
    <property type="evidence" value="ECO:0007669"/>
    <property type="project" value="TreeGrafter"/>
</dbReference>
<evidence type="ECO:0000256" key="7">
    <source>
        <dbReference type="ARBA" id="ARBA00023125"/>
    </source>
</evidence>
<dbReference type="PANTHER" id="PTHR14865">
    <property type="entry name" value="CST COMPLEX SUBUNIT CTC1"/>
    <property type="match status" value="1"/>
</dbReference>
<evidence type="ECO:0000256" key="5">
    <source>
        <dbReference type="ARBA" id="ARBA00022454"/>
    </source>
</evidence>
<dbReference type="InterPro" id="IPR042617">
    <property type="entry name" value="CTC1-like"/>
</dbReference>
<dbReference type="Proteomes" id="UP000824782">
    <property type="component" value="Unassembled WGS sequence"/>
</dbReference>
<proteinExistence type="inferred from homology"/>
<dbReference type="PANTHER" id="PTHR14865:SF2">
    <property type="entry name" value="CST COMPLEX SUBUNIT CTC1"/>
    <property type="match status" value="1"/>
</dbReference>
<comment type="caution">
    <text evidence="9">The sequence shown here is derived from an EMBL/GenBank/DDBJ whole genome shotgun (WGS) entry which is preliminary data.</text>
</comment>
<sequence length="305" mass="33089">MSDDNALSSSADSFLPPGASIKVTLTQPQSQSSAAVYLDVSGGPYPLGLLPGATVMLHGLERKVSRSGRVYLRSLPTTHISILKPPTENLEEVAAPPLVLLKQLTWSPAPQRTLCSVTCVLSMTLYWDCSTCGSAFMQGACERSPSCSSHSGVFRAKACVKAEDGSGEVQLYLQDEAIFLMLGISRRLWEALQGRVLSRGRVGVKSRGRSEMPSDEDSRDPLTDHVTFLMTRPLISRPLVLTVRQCSGSAGAVTSASAQLTRFTRGDREYITRVPAAPILTCLQLQEAEPRTLCHMIRERNHSGN</sequence>
<dbReference type="GO" id="GO:0045740">
    <property type="term" value="P:positive regulation of DNA replication"/>
    <property type="evidence" value="ECO:0007669"/>
    <property type="project" value="TreeGrafter"/>
</dbReference>
<keyword evidence="6" id="KW-0779">Telomere</keyword>